<dbReference type="EMBL" id="CAJOBC010000162">
    <property type="protein sequence ID" value="CAF3547528.1"/>
    <property type="molecule type" value="Genomic_DNA"/>
</dbReference>
<protein>
    <recommendedName>
        <fullName evidence="7">BRCT domain-containing protein</fullName>
    </recommendedName>
</protein>
<dbReference type="OrthoDB" id="424402at2759"/>
<dbReference type="GO" id="GO:0003676">
    <property type="term" value="F:nucleic acid binding"/>
    <property type="evidence" value="ECO:0007669"/>
    <property type="project" value="InterPro"/>
</dbReference>
<feature type="compositionally biased region" description="Polar residues" evidence="6">
    <location>
        <begin position="29"/>
        <end position="44"/>
    </location>
</feature>
<evidence type="ECO:0000313" key="10">
    <source>
        <dbReference type="Proteomes" id="UP000663829"/>
    </source>
</evidence>
<reference evidence="8" key="1">
    <citation type="submission" date="2021-02" db="EMBL/GenBank/DDBJ databases">
        <authorList>
            <person name="Nowell W R."/>
        </authorList>
    </citation>
    <scope>NUCLEOTIDE SEQUENCE</scope>
</reference>
<evidence type="ECO:0000313" key="8">
    <source>
        <dbReference type="EMBL" id="CAF0766126.1"/>
    </source>
</evidence>
<feature type="region of interest" description="Disordered" evidence="6">
    <location>
        <begin position="95"/>
        <end position="158"/>
    </location>
</feature>
<accession>A0A813QFU1</accession>
<dbReference type="InterPro" id="IPR031099">
    <property type="entry name" value="BRCA1-associated"/>
</dbReference>
<evidence type="ECO:0000256" key="2">
    <source>
        <dbReference type="ARBA" id="ARBA00022737"/>
    </source>
</evidence>
<dbReference type="InterPro" id="IPR036420">
    <property type="entry name" value="BRCT_dom_sf"/>
</dbReference>
<dbReference type="GO" id="GO:0031436">
    <property type="term" value="C:BRCA1-BARD1 complex"/>
    <property type="evidence" value="ECO:0007669"/>
    <property type="project" value="TreeGrafter"/>
</dbReference>
<feature type="compositionally biased region" description="Basic and acidic residues" evidence="6">
    <location>
        <begin position="110"/>
        <end position="121"/>
    </location>
</feature>
<evidence type="ECO:0000256" key="5">
    <source>
        <dbReference type="ARBA" id="ARBA00023242"/>
    </source>
</evidence>
<dbReference type="PROSITE" id="PS50172">
    <property type="entry name" value="BRCT"/>
    <property type="match status" value="1"/>
</dbReference>
<dbReference type="AlphaFoldDB" id="A0A813QFU1"/>
<evidence type="ECO:0000256" key="1">
    <source>
        <dbReference type="ARBA" id="ARBA00004123"/>
    </source>
</evidence>
<sequence>MSRSKDDPYDFDCSSVPEKTSDYLKNRRSLTSRTTIPKTSIQNESSKRRATLQPISTVPRTTRSALKNVLTQQQPLSEIKMNRASINDDFHDITKENRNNDAFSKHNNKNKNETEKDKDELLTSTKRSKRNDGLSSPIAATQPFQVSEPSLLTEHDQPSNRKKIAIPDTLAPPLFEDNIVIEEKIQKLKEKSSIGQSISPVAAENPQLIEIKNEIIQTDNAFETSSTNANNVVVLRSSTAQTEGVTGEDQSVQASDHQFLPHTRCLDIRRCPCAQLTNTIAQLLTTFLNQIRPTLNQRQRQRRRFCPYRRRIRYQQQIREQNSQQNISEIADVIPQFVPSTVNEVEDTAQNIGEMTFSNRSTMVSDTQQLLDEKRKILIDNGECEHITELTSSEIALLSEEQLSSSPEPLDLRKEEKKKMTVLACTSLNDQQKEKLHEFMQYFNCQSSLFIDETTTHLITSEQDETLACPLTGKVIQAVARHLFVVSYRWIIECLKQERLVSEDDYEIRGDLTFDKQHNGMNRSRTNSTQLLLENYAFLLKCSGYGPFDDNRPIIEMIELCGGIVLNNLTTDVNGIKRQIIILCSNDYKPNNLIMGACKRLNAQCLKTQWLLLSIINMDLATMDLALEKYKPSEATKEDDMNINRPSSLASILFPPNYQFHSSIIHMIVRPGSKTKNLLAFISPKFFQNDVKQITWNGYGDSISKAIGCAEITKRRFYSHHSNNEKIYQLNKIGYKPCEEYWEPVDANSELDRLKVKKDIPAICILLSKIPLNEED</sequence>
<gene>
    <name evidence="8" type="ORF">GPM918_LOCUS1659</name>
    <name evidence="9" type="ORF">SRO942_LOCUS1659</name>
</gene>
<dbReference type="Gene3D" id="3.30.110.20">
    <property type="entry name" value="Alba-like domain"/>
    <property type="match status" value="1"/>
</dbReference>
<comment type="subcellular location">
    <subcellularLocation>
        <location evidence="1">Nucleus</location>
    </subcellularLocation>
</comment>
<evidence type="ECO:0000259" key="7">
    <source>
        <dbReference type="PROSITE" id="PS50172"/>
    </source>
</evidence>
<dbReference type="GO" id="GO:0045944">
    <property type="term" value="P:positive regulation of transcription by RNA polymerase II"/>
    <property type="evidence" value="ECO:0007669"/>
    <property type="project" value="TreeGrafter"/>
</dbReference>
<organism evidence="8 10">
    <name type="scientific">Didymodactylos carnosus</name>
    <dbReference type="NCBI Taxonomy" id="1234261"/>
    <lineage>
        <taxon>Eukaryota</taxon>
        <taxon>Metazoa</taxon>
        <taxon>Spiralia</taxon>
        <taxon>Gnathifera</taxon>
        <taxon>Rotifera</taxon>
        <taxon>Eurotatoria</taxon>
        <taxon>Bdelloidea</taxon>
        <taxon>Philodinida</taxon>
        <taxon>Philodinidae</taxon>
        <taxon>Didymodactylos</taxon>
    </lineage>
</organism>
<dbReference type="GO" id="GO:0004842">
    <property type="term" value="F:ubiquitin-protein transferase activity"/>
    <property type="evidence" value="ECO:0007669"/>
    <property type="project" value="TreeGrafter"/>
</dbReference>
<feature type="domain" description="BRCT" evidence="7">
    <location>
        <begin position="418"/>
        <end position="508"/>
    </location>
</feature>
<dbReference type="SUPFAM" id="SSF82704">
    <property type="entry name" value="AlbA-like"/>
    <property type="match status" value="1"/>
</dbReference>
<keyword evidence="5" id="KW-0539">Nucleus</keyword>
<dbReference type="InterPro" id="IPR002775">
    <property type="entry name" value="DNA/RNA-bd_Alba-like"/>
</dbReference>
<evidence type="ECO:0000256" key="4">
    <source>
        <dbReference type="ARBA" id="ARBA00023204"/>
    </source>
</evidence>
<keyword evidence="3" id="KW-0227">DNA damage</keyword>
<feature type="compositionally biased region" description="Polar residues" evidence="6">
    <location>
        <begin position="138"/>
        <end position="150"/>
    </location>
</feature>
<dbReference type="Gene3D" id="3.40.50.10190">
    <property type="entry name" value="BRCT domain"/>
    <property type="match status" value="2"/>
</dbReference>
<feature type="compositionally biased region" description="Polar residues" evidence="6">
    <location>
        <begin position="53"/>
        <end position="64"/>
    </location>
</feature>
<evidence type="ECO:0000256" key="6">
    <source>
        <dbReference type="SAM" id="MobiDB-lite"/>
    </source>
</evidence>
<evidence type="ECO:0000256" key="3">
    <source>
        <dbReference type="ARBA" id="ARBA00022763"/>
    </source>
</evidence>
<evidence type="ECO:0000313" key="9">
    <source>
        <dbReference type="EMBL" id="CAF3547528.1"/>
    </source>
</evidence>
<keyword evidence="4" id="KW-0234">DNA repair</keyword>
<dbReference type="Proteomes" id="UP000681722">
    <property type="component" value="Unassembled WGS sequence"/>
</dbReference>
<dbReference type="Pfam" id="PF01918">
    <property type="entry name" value="Alba"/>
    <property type="match status" value="1"/>
</dbReference>
<dbReference type="Proteomes" id="UP000663829">
    <property type="component" value="Unassembled WGS sequence"/>
</dbReference>
<name>A0A813QFU1_9BILA</name>
<feature type="region of interest" description="Disordered" evidence="6">
    <location>
        <begin position="25"/>
        <end position="64"/>
    </location>
</feature>
<dbReference type="InterPro" id="IPR001357">
    <property type="entry name" value="BRCT_dom"/>
</dbReference>
<dbReference type="Pfam" id="PF00533">
    <property type="entry name" value="BRCT"/>
    <property type="match status" value="1"/>
</dbReference>
<proteinExistence type="predicted"/>
<dbReference type="PANTHER" id="PTHR13763:SF0">
    <property type="entry name" value="BREAST CANCER TYPE 1 SUSCEPTIBILITY PROTEIN"/>
    <property type="match status" value="1"/>
</dbReference>
<feature type="region of interest" description="Disordered" evidence="6">
    <location>
        <begin position="1"/>
        <end position="20"/>
    </location>
</feature>
<dbReference type="SUPFAM" id="SSF52113">
    <property type="entry name" value="BRCT domain"/>
    <property type="match status" value="2"/>
</dbReference>
<dbReference type="PANTHER" id="PTHR13763">
    <property type="entry name" value="BREAST CANCER TYPE 1 SUSCEPTIBILITY PROTEIN BRCA1"/>
    <property type="match status" value="1"/>
</dbReference>
<dbReference type="GO" id="GO:0070531">
    <property type="term" value="C:BRCA1-A complex"/>
    <property type="evidence" value="ECO:0007669"/>
    <property type="project" value="TreeGrafter"/>
</dbReference>
<dbReference type="EMBL" id="CAJNOQ010000162">
    <property type="protein sequence ID" value="CAF0766126.1"/>
    <property type="molecule type" value="Genomic_DNA"/>
</dbReference>
<dbReference type="SMART" id="SM00292">
    <property type="entry name" value="BRCT"/>
    <property type="match status" value="2"/>
</dbReference>
<dbReference type="GO" id="GO:0000724">
    <property type="term" value="P:double-strand break repair via homologous recombination"/>
    <property type="evidence" value="ECO:0007669"/>
    <property type="project" value="TreeGrafter"/>
</dbReference>
<dbReference type="InterPro" id="IPR036882">
    <property type="entry name" value="Alba-like_dom_sf"/>
</dbReference>
<keyword evidence="2" id="KW-0677">Repeat</keyword>
<keyword evidence="10" id="KW-1185">Reference proteome</keyword>
<comment type="caution">
    <text evidence="8">The sequence shown here is derived from an EMBL/GenBank/DDBJ whole genome shotgun (WGS) entry which is preliminary data.</text>
</comment>